<dbReference type="Proteomes" id="UP000464658">
    <property type="component" value="Chromosome"/>
</dbReference>
<gene>
    <name evidence="1" type="primary">yqgQ</name>
    <name evidence="1" type="ORF">BsIDN1_43360</name>
</gene>
<accession>A0A5S9MCM7</accession>
<protein>
    <recommendedName>
        <fullName evidence="3">Cytosolic protein</fullName>
    </recommendedName>
</protein>
<dbReference type="InterPro" id="IPR009256">
    <property type="entry name" value="YqgQ-like"/>
</dbReference>
<reference evidence="1 2" key="1">
    <citation type="submission" date="2019-12" db="EMBL/GenBank/DDBJ databases">
        <title>Full genome sequence of a Bacillus safensis strain isolated from commercially available natto in Indonesia.</title>
        <authorList>
            <person name="Yoshida M."/>
            <person name="Uomi M."/>
            <person name="Waturangi D."/>
            <person name="Ekaputri J.J."/>
            <person name="Setiamarga D.H.E."/>
        </authorList>
    </citation>
    <scope>NUCLEOTIDE SEQUENCE [LARGE SCALE GENOMIC DNA]</scope>
    <source>
        <strain evidence="1 2">IDN1</strain>
    </source>
</reference>
<dbReference type="EMBL" id="AP021906">
    <property type="protein sequence ID" value="BBP90718.1"/>
    <property type="molecule type" value="Genomic_DNA"/>
</dbReference>
<dbReference type="Gene3D" id="1.10.287.760">
    <property type="entry name" value="YqgQ-like"/>
    <property type="match status" value="1"/>
</dbReference>
<sequence>MVETMKTLYDVQQLLMRFGNYVYFGDREVELEFMADELKEMYTSGIIDRTEWSNAMTILQMELAKLNRKTM</sequence>
<dbReference type="InterPro" id="IPR023164">
    <property type="entry name" value="YqgQ-like_sf"/>
</dbReference>
<dbReference type="AlphaFoldDB" id="A0A5S9MCM7"/>
<organism evidence="1 2">
    <name type="scientific">Bacillus safensis</name>
    <dbReference type="NCBI Taxonomy" id="561879"/>
    <lineage>
        <taxon>Bacteria</taxon>
        <taxon>Bacillati</taxon>
        <taxon>Bacillota</taxon>
        <taxon>Bacilli</taxon>
        <taxon>Bacillales</taxon>
        <taxon>Bacillaceae</taxon>
        <taxon>Bacillus</taxon>
    </lineage>
</organism>
<dbReference type="SUPFAM" id="SSF158379">
    <property type="entry name" value="YqgQ-like"/>
    <property type="match status" value="1"/>
</dbReference>
<proteinExistence type="predicted"/>
<evidence type="ECO:0000313" key="1">
    <source>
        <dbReference type="EMBL" id="BBP90718.1"/>
    </source>
</evidence>
<name>A0A5S9MCM7_BACIA</name>
<evidence type="ECO:0000313" key="2">
    <source>
        <dbReference type="Proteomes" id="UP000464658"/>
    </source>
</evidence>
<dbReference type="Pfam" id="PF06014">
    <property type="entry name" value="YqgQ-like"/>
    <property type="match status" value="1"/>
</dbReference>
<evidence type="ECO:0008006" key="3">
    <source>
        <dbReference type="Google" id="ProtNLM"/>
    </source>
</evidence>